<sequence>MKMGGPGPDRDAHRTGPQRDRPPSQLPAAYMERNTDNVSCSSSAAYTDNGAHEQRCISKARGCKIFQPLQMDLHRWTLQIFGRQGEAVNDYG</sequence>
<proteinExistence type="predicted"/>
<keyword evidence="3" id="KW-1185">Reference proteome</keyword>
<feature type="region of interest" description="Disordered" evidence="1">
    <location>
        <begin position="1"/>
        <end position="26"/>
    </location>
</feature>
<comment type="caution">
    <text evidence="2">The sequence shown here is derived from an EMBL/GenBank/DDBJ whole genome shotgun (WGS) entry which is preliminary data.</text>
</comment>
<dbReference type="Proteomes" id="UP001176940">
    <property type="component" value="Unassembled WGS sequence"/>
</dbReference>
<dbReference type="EMBL" id="CAUEEQ010000936">
    <property type="protein sequence ID" value="CAJ0918329.1"/>
    <property type="molecule type" value="Genomic_DNA"/>
</dbReference>
<name>A0ABN9KSV5_9NEOB</name>
<evidence type="ECO:0000313" key="3">
    <source>
        <dbReference type="Proteomes" id="UP001176940"/>
    </source>
</evidence>
<evidence type="ECO:0000256" key="1">
    <source>
        <dbReference type="SAM" id="MobiDB-lite"/>
    </source>
</evidence>
<feature type="compositionally biased region" description="Basic and acidic residues" evidence="1">
    <location>
        <begin position="8"/>
        <end position="22"/>
    </location>
</feature>
<gene>
    <name evidence="2" type="ORF">RIMI_LOCUS751173</name>
</gene>
<accession>A0ABN9KSV5</accession>
<protein>
    <submittedName>
        <fullName evidence="2">Uncharacterized protein</fullName>
    </submittedName>
</protein>
<evidence type="ECO:0000313" key="2">
    <source>
        <dbReference type="EMBL" id="CAJ0918329.1"/>
    </source>
</evidence>
<organism evidence="2 3">
    <name type="scientific">Ranitomeya imitator</name>
    <name type="common">mimic poison frog</name>
    <dbReference type="NCBI Taxonomy" id="111125"/>
    <lineage>
        <taxon>Eukaryota</taxon>
        <taxon>Metazoa</taxon>
        <taxon>Chordata</taxon>
        <taxon>Craniata</taxon>
        <taxon>Vertebrata</taxon>
        <taxon>Euteleostomi</taxon>
        <taxon>Amphibia</taxon>
        <taxon>Batrachia</taxon>
        <taxon>Anura</taxon>
        <taxon>Neobatrachia</taxon>
        <taxon>Hyloidea</taxon>
        <taxon>Dendrobatidae</taxon>
        <taxon>Dendrobatinae</taxon>
        <taxon>Ranitomeya</taxon>
    </lineage>
</organism>
<reference evidence="2" key="1">
    <citation type="submission" date="2023-07" db="EMBL/GenBank/DDBJ databases">
        <authorList>
            <person name="Stuckert A."/>
        </authorList>
    </citation>
    <scope>NUCLEOTIDE SEQUENCE</scope>
</reference>